<feature type="region of interest" description="Disordered" evidence="1">
    <location>
        <begin position="218"/>
        <end position="251"/>
    </location>
</feature>
<gene>
    <name evidence="2" type="ORF">EYF80_011367</name>
</gene>
<feature type="region of interest" description="Disordered" evidence="1">
    <location>
        <begin position="57"/>
        <end position="76"/>
    </location>
</feature>
<sequence length="251" mass="26498">MTYSWPIEPRVDSYACRLDQGAAVLSSLITAVRTRSDSAQAASLLLQIEQHAAEHINHSQETHKDPTGQDSPEHTAGNVTVFASGVDLSDQKLEGRIPSSILGIVYKMLYKMRNHIKKPPASRPPLQQGFPTLATPDRGSAKLSQAAAGGENKRTGSGQGAQQSRSKDPGASGRETVRQCAVEGIGAAVSKGIAGVGGAEADCGRDCCTWRLVCESDGKRAPSSSVNAAKRHSSQTSAGRRSSCYRRNGGL</sequence>
<evidence type="ECO:0000313" key="2">
    <source>
        <dbReference type="EMBL" id="TNN78383.1"/>
    </source>
</evidence>
<dbReference type="Proteomes" id="UP000314294">
    <property type="component" value="Unassembled WGS sequence"/>
</dbReference>
<organism evidence="2 3">
    <name type="scientific">Liparis tanakae</name>
    <name type="common">Tanaka's snailfish</name>
    <dbReference type="NCBI Taxonomy" id="230148"/>
    <lineage>
        <taxon>Eukaryota</taxon>
        <taxon>Metazoa</taxon>
        <taxon>Chordata</taxon>
        <taxon>Craniata</taxon>
        <taxon>Vertebrata</taxon>
        <taxon>Euteleostomi</taxon>
        <taxon>Actinopterygii</taxon>
        <taxon>Neopterygii</taxon>
        <taxon>Teleostei</taxon>
        <taxon>Neoteleostei</taxon>
        <taxon>Acanthomorphata</taxon>
        <taxon>Eupercaria</taxon>
        <taxon>Perciformes</taxon>
        <taxon>Cottioidei</taxon>
        <taxon>Cottales</taxon>
        <taxon>Liparidae</taxon>
        <taxon>Liparis</taxon>
    </lineage>
</organism>
<dbReference type="AlphaFoldDB" id="A0A4Z2IMK5"/>
<dbReference type="EMBL" id="SRLO01000074">
    <property type="protein sequence ID" value="TNN78383.1"/>
    <property type="molecule type" value="Genomic_DNA"/>
</dbReference>
<comment type="caution">
    <text evidence="2">The sequence shown here is derived from an EMBL/GenBank/DDBJ whole genome shotgun (WGS) entry which is preliminary data.</text>
</comment>
<reference evidence="2 3" key="1">
    <citation type="submission" date="2019-03" db="EMBL/GenBank/DDBJ databases">
        <title>First draft genome of Liparis tanakae, snailfish: a comprehensive survey of snailfish specific genes.</title>
        <authorList>
            <person name="Kim W."/>
            <person name="Song I."/>
            <person name="Jeong J.-H."/>
            <person name="Kim D."/>
            <person name="Kim S."/>
            <person name="Ryu S."/>
            <person name="Song J.Y."/>
            <person name="Lee S.K."/>
        </authorList>
    </citation>
    <scope>NUCLEOTIDE SEQUENCE [LARGE SCALE GENOMIC DNA]</scope>
    <source>
        <tissue evidence="2">Muscle</tissue>
    </source>
</reference>
<feature type="region of interest" description="Disordered" evidence="1">
    <location>
        <begin position="117"/>
        <end position="176"/>
    </location>
</feature>
<proteinExistence type="predicted"/>
<protein>
    <submittedName>
        <fullName evidence="2">Uncharacterized protein</fullName>
    </submittedName>
</protein>
<keyword evidence="3" id="KW-1185">Reference proteome</keyword>
<feature type="compositionally biased region" description="Basic and acidic residues" evidence="1">
    <location>
        <begin position="57"/>
        <end position="73"/>
    </location>
</feature>
<accession>A0A4Z2IMK5</accession>
<evidence type="ECO:0000313" key="3">
    <source>
        <dbReference type="Proteomes" id="UP000314294"/>
    </source>
</evidence>
<evidence type="ECO:0000256" key="1">
    <source>
        <dbReference type="SAM" id="MobiDB-lite"/>
    </source>
</evidence>
<name>A0A4Z2IMK5_9TELE</name>